<evidence type="ECO:0000313" key="2">
    <source>
        <dbReference type="EMBL" id="BDC97928.1"/>
    </source>
</evidence>
<dbReference type="Proteomes" id="UP001354989">
    <property type="component" value="Chromosome"/>
</dbReference>
<dbReference type="InterPro" id="IPR012347">
    <property type="entry name" value="Ferritin-like"/>
</dbReference>
<evidence type="ECO:0000259" key="1">
    <source>
        <dbReference type="Pfam" id="PF00210"/>
    </source>
</evidence>
<evidence type="ECO:0000313" key="3">
    <source>
        <dbReference type="Proteomes" id="UP001354989"/>
    </source>
</evidence>
<organism evidence="2 3">
    <name type="scientific">Persicobacter psychrovividus</name>
    <dbReference type="NCBI Taxonomy" id="387638"/>
    <lineage>
        <taxon>Bacteria</taxon>
        <taxon>Pseudomonadati</taxon>
        <taxon>Bacteroidota</taxon>
        <taxon>Cytophagia</taxon>
        <taxon>Cytophagales</taxon>
        <taxon>Persicobacteraceae</taxon>
        <taxon>Persicobacter</taxon>
    </lineage>
</organism>
<accession>A0ABN6L9D7</accession>
<name>A0ABN6L9D7_9BACT</name>
<reference evidence="2 3" key="1">
    <citation type="submission" date="2021-12" db="EMBL/GenBank/DDBJ databases">
        <title>Genome sequencing of bacteria with rrn-lacking chromosome and rrn-plasmid.</title>
        <authorList>
            <person name="Anda M."/>
            <person name="Iwasaki W."/>
        </authorList>
    </citation>
    <scope>NUCLEOTIDE SEQUENCE [LARGE SCALE GENOMIC DNA]</scope>
    <source>
        <strain evidence="2 3">NBRC 101262</strain>
    </source>
</reference>
<dbReference type="InterPro" id="IPR008331">
    <property type="entry name" value="Ferritin_DPS_dom"/>
</dbReference>
<protein>
    <recommendedName>
        <fullName evidence="1">Ferritin/DPS domain-containing protein</fullName>
    </recommendedName>
</protein>
<dbReference type="Pfam" id="PF00210">
    <property type="entry name" value="Ferritin"/>
    <property type="match status" value="1"/>
</dbReference>
<keyword evidence="3" id="KW-1185">Reference proteome</keyword>
<dbReference type="Gene3D" id="1.20.1260.10">
    <property type="match status" value="1"/>
</dbReference>
<dbReference type="EMBL" id="AP025292">
    <property type="protein sequence ID" value="BDC97928.1"/>
    <property type="molecule type" value="Genomic_DNA"/>
</dbReference>
<dbReference type="SUPFAM" id="SSF47240">
    <property type="entry name" value="Ferritin-like"/>
    <property type="match status" value="1"/>
</dbReference>
<dbReference type="RefSeq" id="WP_332919859.1">
    <property type="nucleotide sequence ID" value="NZ_AP025292.1"/>
</dbReference>
<proteinExistence type="predicted"/>
<gene>
    <name evidence="2" type="ORF">PEPS_02090</name>
</gene>
<feature type="domain" description="Ferritin/DPS" evidence="1">
    <location>
        <begin position="8"/>
        <end position="142"/>
    </location>
</feature>
<sequence>MLTETTVNALHQRISDEANARSICMAYQNWCEKNGYPNTKLFCQQLANDHWANHNDLVEYLQECGHHSHTPNVNPQPEDIKNFHHLMDLLVIMSQKHLQALNDTVQTCWQQNDYDTMPFLNTRISKEISRHKRLSTWKKQLRGLPQSGEGILIFDQSIK</sequence>
<dbReference type="InterPro" id="IPR009078">
    <property type="entry name" value="Ferritin-like_SF"/>
</dbReference>